<evidence type="ECO:0000256" key="11">
    <source>
        <dbReference type="ARBA" id="ARBA00036904"/>
    </source>
</evidence>
<evidence type="ECO:0000259" key="20">
    <source>
        <dbReference type="PROSITE" id="PS51462"/>
    </source>
</evidence>
<dbReference type="PROSITE" id="PS00893">
    <property type="entry name" value="NUDIX_BOX"/>
    <property type="match status" value="1"/>
</dbReference>
<evidence type="ECO:0000256" key="2">
    <source>
        <dbReference type="ARBA" id="ARBA00005582"/>
    </source>
</evidence>
<dbReference type="InterPro" id="IPR047127">
    <property type="entry name" value="MutT-like"/>
</dbReference>
<evidence type="ECO:0000256" key="13">
    <source>
        <dbReference type="ARBA" id="ARBA00040794"/>
    </source>
</evidence>
<dbReference type="PROSITE" id="PS51462">
    <property type="entry name" value="NUDIX"/>
    <property type="match status" value="1"/>
</dbReference>
<feature type="domain" description="Nudix hydrolase" evidence="20">
    <location>
        <begin position="5"/>
        <end position="131"/>
    </location>
</feature>
<gene>
    <name evidence="21" type="primary">mutT</name>
    <name evidence="21" type="ORF">GPUN_2285</name>
</gene>
<keyword evidence="8 18" id="KW-0460">Magnesium</keyword>
<dbReference type="CDD" id="cd03425">
    <property type="entry name" value="NUDIX_MutT_NudA_like"/>
    <property type="match status" value="1"/>
</dbReference>
<feature type="binding site" evidence="17">
    <location>
        <position position="122"/>
    </location>
    <ligand>
        <name>8-oxo-dGTP</name>
        <dbReference type="ChEBI" id="CHEBI:77896"/>
    </ligand>
</feature>
<dbReference type="SUPFAM" id="SSF55811">
    <property type="entry name" value="Nudix"/>
    <property type="match status" value="1"/>
</dbReference>
<dbReference type="FunFam" id="3.90.79.10:FF:000014">
    <property type="entry name" value="8-oxo-dGTP diphosphatase MutT"/>
    <property type="match status" value="1"/>
</dbReference>
<evidence type="ECO:0000256" key="3">
    <source>
        <dbReference type="ARBA" id="ARBA00022457"/>
    </source>
</evidence>
<evidence type="ECO:0000256" key="6">
    <source>
        <dbReference type="ARBA" id="ARBA00022763"/>
    </source>
</evidence>
<dbReference type="eggNOG" id="COG0494">
    <property type="taxonomic scope" value="Bacteria"/>
</dbReference>
<keyword evidence="22" id="KW-1185">Reference proteome</keyword>
<evidence type="ECO:0000256" key="8">
    <source>
        <dbReference type="ARBA" id="ARBA00022842"/>
    </source>
</evidence>
<evidence type="ECO:0000256" key="10">
    <source>
        <dbReference type="ARBA" id="ARBA00035861"/>
    </source>
</evidence>
<dbReference type="GO" id="GO:0035539">
    <property type="term" value="F:8-oxo-7,8-dihydrodeoxyguanosine triphosphate pyrophosphatase activity"/>
    <property type="evidence" value="ECO:0007669"/>
    <property type="project" value="UniProtKB-EC"/>
</dbReference>
<keyword evidence="6" id="KW-0227">DNA damage</keyword>
<dbReference type="STRING" id="56804.BAE46_05275"/>
<accession>H5TDM3</accession>
<comment type="cofactor">
    <cofactor evidence="1 18">
        <name>Mg(2+)</name>
        <dbReference type="ChEBI" id="CHEBI:18420"/>
    </cofactor>
</comment>
<dbReference type="GO" id="GO:0006260">
    <property type="term" value="P:DNA replication"/>
    <property type="evidence" value="ECO:0007669"/>
    <property type="project" value="UniProtKB-KW"/>
</dbReference>
<comment type="catalytic activity">
    <reaction evidence="11">
        <text>8-oxo-GTP + H2O = 8-oxo-GMP + diphosphate + H(+)</text>
        <dbReference type="Rhea" id="RHEA:67616"/>
        <dbReference type="ChEBI" id="CHEBI:15377"/>
        <dbReference type="ChEBI" id="CHEBI:15378"/>
        <dbReference type="ChEBI" id="CHEBI:33019"/>
        <dbReference type="ChEBI" id="CHEBI:143553"/>
        <dbReference type="ChEBI" id="CHEBI:145694"/>
    </reaction>
</comment>
<comment type="caution">
    <text evidence="21">The sequence shown here is derived from an EMBL/GenBank/DDBJ whole genome shotgun (WGS) entry which is preliminary data.</text>
</comment>
<dbReference type="GO" id="GO:0046872">
    <property type="term" value="F:metal ion binding"/>
    <property type="evidence" value="ECO:0007669"/>
    <property type="project" value="UniProtKB-KW"/>
</dbReference>
<evidence type="ECO:0000256" key="15">
    <source>
        <dbReference type="ARBA" id="ARBA00041979"/>
    </source>
</evidence>
<reference evidence="21 22" key="2">
    <citation type="journal article" date="2017" name="Antonie Van Leeuwenhoek">
        <title>Rhizobium rhizosphaerae sp. nov., a novel species isolated from rice rhizosphere.</title>
        <authorList>
            <person name="Zhao J.J."/>
            <person name="Zhang J."/>
            <person name="Zhang R.J."/>
            <person name="Zhang C.W."/>
            <person name="Yin H.Q."/>
            <person name="Zhang X.X."/>
        </authorList>
    </citation>
    <scope>NUCLEOTIDE SEQUENCE [LARGE SCALE GENOMIC DNA]</scope>
    <source>
        <strain evidence="21 22">ACAM 611</strain>
    </source>
</reference>
<feature type="binding site" evidence="17">
    <location>
        <position position="26"/>
    </location>
    <ligand>
        <name>8-oxo-dGTP</name>
        <dbReference type="ChEBI" id="CHEBI:77896"/>
    </ligand>
</feature>
<dbReference type="Gene3D" id="3.90.79.10">
    <property type="entry name" value="Nucleoside Triphosphate Pyrophosphohydrolase"/>
    <property type="match status" value="1"/>
</dbReference>
<dbReference type="PRINTS" id="PR00502">
    <property type="entry name" value="NUDIXFAMILY"/>
</dbReference>
<dbReference type="Proteomes" id="UP000053586">
    <property type="component" value="Unassembled WGS sequence"/>
</dbReference>
<dbReference type="EC" id="3.6.1.55" evidence="12"/>
<keyword evidence="9" id="KW-0234">DNA repair</keyword>
<feature type="binding site" evidence="18">
    <location>
        <position position="60"/>
    </location>
    <ligand>
        <name>Mg(2+)</name>
        <dbReference type="ChEBI" id="CHEBI:18420"/>
    </ligand>
</feature>
<dbReference type="InterPro" id="IPR015797">
    <property type="entry name" value="NUDIX_hydrolase-like_dom_sf"/>
</dbReference>
<dbReference type="GO" id="GO:0044715">
    <property type="term" value="F:8-oxo-dGDP phosphatase activity"/>
    <property type="evidence" value="ECO:0007669"/>
    <property type="project" value="TreeGrafter"/>
</dbReference>
<dbReference type="EMBL" id="BAET01000028">
    <property type="protein sequence ID" value="GAB56400.1"/>
    <property type="molecule type" value="Genomic_DNA"/>
</dbReference>
<name>H5TDM3_9ALTE</name>
<organism evidence="21 22">
    <name type="scientific">Glaciecola punicea ACAM 611</name>
    <dbReference type="NCBI Taxonomy" id="1121923"/>
    <lineage>
        <taxon>Bacteria</taxon>
        <taxon>Pseudomonadati</taxon>
        <taxon>Pseudomonadota</taxon>
        <taxon>Gammaproteobacteria</taxon>
        <taxon>Alteromonadales</taxon>
        <taxon>Alteromonadaceae</taxon>
        <taxon>Glaciecola</taxon>
    </lineage>
</organism>
<proteinExistence type="inferred from homology"/>
<dbReference type="InterPro" id="IPR000086">
    <property type="entry name" value="NUDIX_hydrolase_dom"/>
</dbReference>
<feature type="binding site" evidence="17">
    <location>
        <begin position="37"/>
        <end position="40"/>
    </location>
    <ligand>
        <name>8-oxo-dGTP</name>
        <dbReference type="ChEBI" id="CHEBI:77896"/>
    </ligand>
</feature>
<evidence type="ECO:0000256" key="18">
    <source>
        <dbReference type="PIRSR" id="PIRSR603561-2"/>
    </source>
</evidence>
<evidence type="ECO:0000256" key="14">
    <source>
        <dbReference type="ARBA" id="ARBA00041592"/>
    </source>
</evidence>
<evidence type="ECO:0000256" key="5">
    <source>
        <dbReference type="ARBA" id="ARBA00022723"/>
    </source>
</evidence>
<keyword evidence="4" id="KW-0235">DNA replication</keyword>
<dbReference type="Pfam" id="PF00293">
    <property type="entry name" value="NUDIX"/>
    <property type="match status" value="1"/>
</dbReference>
<feature type="binding site" evidence="18">
    <location>
        <position position="40"/>
    </location>
    <ligand>
        <name>Mg(2+)</name>
        <dbReference type="ChEBI" id="CHEBI:18420"/>
    </ligand>
</feature>
<dbReference type="PANTHER" id="PTHR47707:SF1">
    <property type="entry name" value="NUDIX HYDROLASE FAMILY PROTEIN"/>
    <property type="match status" value="1"/>
</dbReference>
<protein>
    <recommendedName>
        <fullName evidence="13">8-oxo-dGTP diphosphatase</fullName>
        <ecNumber evidence="12">3.6.1.55</ecNumber>
    </recommendedName>
    <alternativeName>
        <fullName evidence="16">7,8-dihydro-8-oxoguanine-triphosphatase</fullName>
    </alternativeName>
    <alternativeName>
        <fullName evidence="15">Mutator protein MutT</fullName>
    </alternativeName>
    <alternativeName>
        <fullName evidence="14">dGTP pyrophosphohydrolase</fullName>
    </alternativeName>
</protein>
<dbReference type="InterPro" id="IPR020476">
    <property type="entry name" value="Nudix_hydrolase"/>
</dbReference>
<evidence type="ECO:0000256" key="4">
    <source>
        <dbReference type="ARBA" id="ARBA00022705"/>
    </source>
</evidence>
<feature type="binding site" evidence="17">
    <location>
        <position position="31"/>
    </location>
    <ligand>
        <name>8-oxo-dGTP</name>
        <dbReference type="ChEBI" id="CHEBI:77896"/>
    </ligand>
</feature>
<keyword evidence="3" id="KW-0515">Mutator protein</keyword>
<dbReference type="GO" id="GO:0044716">
    <property type="term" value="F:8-oxo-GDP phosphatase activity"/>
    <property type="evidence" value="ECO:0007669"/>
    <property type="project" value="TreeGrafter"/>
</dbReference>
<evidence type="ECO:0000256" key="1">
    <source>
        <dbReference type="ARBA" id="ARBA00001946"/>
    </source>
</evidence>
<evidence type="ECO:0000313" key="22">
    <source>
        <dbReference type="Proteomes" id="UP000053586"/>
    </source>
</evidence>
<keyword evidence="7 19" id="KW-0378">Hydrolase</keyword>
<dbReference type="AlphaFoldDB" id="H5TDM3"/>
<evidence type="ECO:0000313" key="21">
    <source>
        <dbReference type="EMBL" id="GAB56400.1"/>
    </source>
</evidence>
<comment type="catalytic activity">
    <reaction evidence="10">
        <text>8-oxo-dGTP + H2O = 8-oxo-dGMP + diphosphate + H(+)</text>
        <dbReference type="Rhea" id="RHEA:31575"/>
        <dbReference type="ChEBI" id="CHEBI:15377"/>
        <dbReference type="ChEBI" id="CHEBI:15378"/>
        <dbReference type="ChEBI" id="CHEBI:33019"/>
        <dbReference type="ChEBI" id="CHEBI:63224"/>
        <dbReference type="ChEBI" id="CHEBI:77896"/>
        <dbReference type="EC" id="3.6.1.55"/>
    </reaction>
</comment>
<evidence type="ECO:0000256" key="12">
    <source>
        <dbReference type="ARBA" id="ARBA00038905"/>
    </source>
</evidence>
<dbReference type="InterPro" id="IPR003561">
    <property type="entry name" value="Mutator_MutT"/>
</dbReference>
<dbReference type="PANTHER" id="PTHR47707">
    <property type="entry name" value="8-OXO-DGTP DIPHOSPHATASE"/>
    <property type="match status" value="1"/>
</dbReference>
<evidence type="ECO:0000256" key="9">
    <source>
        <dbReference type="ARBA" id="ARBA00023204"/>
    </source>
</evidence>
<dbReference type="OrthoDB" id="9810648at2"/>
<dbReference type="NCBIfam" id="TIGR00586">
    <property type="entry name" value="mutt"/>
    <property type="match status" value="1"/>
</dbReference>
<dbReference type="GO" id="GO:0006281">
    <property type="term" value="P:DNA repair"/>
    <property type="evidence" value="ECO:0007669"/>
    <property type="project" value="UniProtKB-KW"/>
</dbReference>
<dbReference type="RefSeq" id="WP_006006513.1">
    <property type="nucleotide sequence ID" value="NZ_BAET01000028.1"/>
</dbReference>
<reference evidence="21 22" key="1">
    <citation type="journal article" date="2012" name="J. Bacteriol.">
        <title>Genome sequence of proteorhodopsin-containing sea ice bacterium Glaciecola punicea ACAM 611T.</title>
        <authorList>
            <person name="Qin Q.-L."/>
            <person name="Xie B.-B."/>
            <person name="Shu Y.-L."/>
            <person name="Rong J.-C."/>
            <person name="Zhao D.-L."/>
            <person name="Zhang X.-Y."/>
            <person name="Chen X.-L."/>
            <person name="Zhou B.-C."/>
            <person name="Zhanga Y.-Z."/>
        </authorList>
    </citation>
    <scope>NUCLEOTIDE SEQUENCE [LARGE SCALE GENOMIC DNA]</scope>
    <source>
        <strain evidence="21 22">ACAM 611</strain>
    </source>
</reference>
<keyword evidence="5 18" id="KW-0479">Metal-binding</keyword>
<dbReference type="InterPro" id="IPR020084">
    <property type="entry name" value="NUDIX_hydrolase_CS"/>
</dbReference>
<evidence type="ECO:0000256" key="7">
    <source>
        <dbReference type="ARBA" id="ARBA00022801"/>
    </source>
</evidence>
<sequence>MANLAKHVQVAVGVITRNDQFFVCRRRAHQHQGNKWEFPGGKIDLDESPEHALRRELSEEIGIIARAYFHLLNLDFSYPDKKVSLHVFVVSDFSGEAYGAEGQESKWVGFNDLLSLDFPDANRTIIEKLALIRG</sequence>
<comment type="similarity">
    <text evidence="2 19">Belongs to the Nudix hydrolase family.</text>
</comment>
<evidence type="ECO:0000256" key="16">
    <source>
        <dbReference type="ARBA" id="ARBA00042798"/>
    </source>
</evidence>
<evidence type="ECO:0000256" key="17">
    <source>
        <dbReference type="PIRSR" id="PIRSR603561-1"/>
    </source>
</evidence>
<dbReference type="GO" id="GO:0008413">
    <property type="term" value="F:8-oxo-7,8-dihydroguanosine triphosphate pyrophosphatase activity"/>
    <property type="evidence" value="ECO:0007669"/>
    <property type="project" value="InterPro"/>
</dbReference>
<evidence type="ECO:0000256" key="19">
    <source>
        <dbReference type="RuleBase" id="RU003476"/>
    </source>
</evidence>